<dbReference type="PANTHER" id="PTHR43155">
    <property type="entry name" value="CYCLIC DI-GMP PHOSPHODIESTERASE PA4108-RELATED"/>
    <property type="match status" value="1"/>
</dbReference>
<evidence type="ECO:0000313" key="2">
    <source>
        <dbReference type="EMBL" id="TDF97234.1"/>
    </source>
</evidence>
<dbReference type="CDD" id="cd00077">
    <property type="entry name" value="HDc"/>
    <property type="match status" value="1"/>
</dbReference>
<evidence type="ECO:0000259" key="1">
    <source>
        <dbReference type="PROSITE" id="PS51832"/>
    </source>
</evidence>
<reference evidence="2 3" key="1">
    <citation type="submission" date="2019-03" db="EMBL/GenBank/DDBJ databases">
        <title>This is whole genome sequence of Paenibacillus sp MS74 strain.</title>
        <authorList>
            <person name="Trinh H.N."/>
        </authorList>
    </citation>
    <scope>NUCLEOTIDE SEQUENCE [LARGE SCALE GENOMIC DNA]</scope>
    <source>
        <strain evidence="2 3">MS74</strain>
    </source>
</reference>
<dbReference type="SUPFAM" id="SSF109604">
    <property type="entry name" value="HD-domain/PDEase-like"/>
    <property type="match status" value="1"/>
</dbReference>
<sequence length="353" mass="40166">MRKSCAFGLERGRGRRVNTGNERFYGKQLKRDMFNQSGVLVVPAMALVGMEQLQILNRHGISLEEHDVGDRTEPSDHSQLIDESVLIIEDIFQEIRYTKQIPLLTIRKQIFPMIYHTTEQPNLFALFACLQSKDDYTFRHNIGVGVIATLIGRWLELKESELSQLTIAATLHDVGKLKIPLELLNKPEKLTAEEFELMKKHTWFGYEMIQNTVGTNLREALVAYQHHERQDGSGYPLGIKGDQISFFSRIVAVADVFHAMTSQRAYKNAAPFYETLKQMHDNAFGVLDPQIIRLFMDKMMQSIIGNDVLLTDGSKGTIVMVNPHDPLHPLVSLDSGFLDLSKQSSCHIERILI</sequence>
<dbReference type="OrthoDB" id="9759601at2"/>
<feature type="domain" description="HD-GYP" evidence="1">
    <location>
        <begin position="115"/>
        <end position="311"/>
    </location>
</feature>
<dbReference type="Pfam" id="PF13487">
    <property type="entry name" value="HD_5"/>
    <property type="match status" value="1"/>
</dbReference>
<comment type="caution">
    <text evidence="2">The sequence shown here is derived from an EMBL/GenBank/DDBJ whole genome shotgun (WGS) entry which is preliminary data.</text>
</comment>
<dbReference type="PANTHER" id="PTHR43155:SF2">
    <property type="entry name" value="CYCLIC DI-GMP PHOSPHODIESTERASE PA4108"/>
    <property type="match status" value="1"/>
</dbReference>
<organism evidence="2 3">
    <name type="scientific">Paenibacillus piri</name>
    <dbReference type="NCBI Taxonomy" id="2547395"/>
    <lineage>
        <taxon>Bacteria</taxon>
        <taxon>Bacillati</taxon>
        <taxon>Bacillota</taxon>
        <taxon>Bacilli</taxon>
        <taxon>Bacillales</taxon>
        <taxon>Paenibacillaceae</taxon>
        <taxon>Paenibacillus</taxon>
    </lineage>
</organism>
<dbReference type="SMART" id="SM00471">
    <property type="entry name" value="HDc"/>
    <property type="match status" value="1"/>
</dbReference>
<dbReference type="Gene3D" id="1.10.3210.10">
    <property type="entry name" value="Hypothetical protein af1432"/>
    <property type="match status" value="1"/>
</dbReference>
<dbReference type="Proteomes" id="UP000295636">
    <property type="component" value="Unassembled WGS sequence"/>
</dbReference>
<keyword evidence="3" id="KW-1185">Reference proteome</keyword>
<name>A0A4V2ZTJ0_9BACL</name>
<dbReference type="AlphaFoldDB" id="A0A4V2ZTJ0"/>
<proteinExistence type="predicted"/>
<gene>
    <name evidence="2" type="ORF">E1757_15525</name>
</gene>
<dbReference type="EMBL" id="SMRT01000006">
    <property type="protein sequence ID" value="TDF97234.1"/>
    <property type="molecule type" value="Genomic_DNA"/>
</dbReference>
<dbReference type="InterPro" id="IPR003607">
    <property type="entry name" value="HD/PDEase_dom"/>
</dbReference>
<protein>
    <submittedName>
        <fullName evidence="2">HD-GYP domain-containing protein</fullName>
    </submittedName>
</protein>
<dbReference type="PROSITE" id="PS51832">
    <property type="entry name" value="HD_GYP"/>
    <property type="match status" value="1"/>
</dbReference>
<accession>A0A4V2ZTJ0</accession>
<dbReference type="InterPro" id="IPR037522">
    <property type="entry name" value="HD_GYP_dom"/>
</dbReference>
<evidence type="ECO:0000313" key="3">
    <source>
        <dbReference type="Proteomes" id="UP000295636"/>
    </source>
</evidence>